<dbReference type="CDD" id="cd00866">
    <property type="entry name" value="PEBP_euk"/>
    <property type="match status" value="1"/>
</dbReference>
<dbReference type="FunFam" id="3.90.280.10:FF:000006">
    <property type="entry name" value="protein D3"/>
    <property type="match status" value="1"/>
</dbReference>
<keyword evidence="1" id="KW-0732">Signal</keyword>
<gene>
    <name evidence="3" type="primary">LOC115885076</name>
</gene>
<dbReference type="InterPro" id="IPR035810">
    <property type="entry name" value="PEBP_euk"/>
</dbReference>
<reference evidence="3" key="1">
    <citation type="submission" date="2025-08" db="UniProtKB">
        <authorList>
            <consortium name="RefSeq"/>
        </authorList>
    </citation>
    <scope>IDENTIFICATION</scope>
    <source>
        <tissue evidence="3">Gonads</tissue>
    </source>
</reference>
<accession>A0A6J2Y7A2</accession>
<dbReference type="PANTHER" id="PTHR11362">
    <property type="entry name" value="PHOSPHATIDYLETHANOLAMINE-BINDING PROTEIN"/>
    <property type="match status" value="1"/>
</dbReference>
<evidence type="ECO:0000313" key="2">
    <source>
        <dbReference type="Proteomes" id="UP000504635"/>
    </source>
</evidence>
<organism evidence="2 3">
    <name type="scientific">Sitophilus oryzae</name>
    <name type="common">Rice weevil</name>
    <name type="synonym">Curculio oryzae</name>
    <dbReference type="NCBI Taxonomy" id="7048"/>
    <lineage>
        <taxon>Eukaryota</taxon>
        <taxon>Metazoa</taxon>
        <taxon>Ecdysozoa</taxon>
        <taxon>Arthropoda</taxon>
        <taxon>Hexapoda</taxon>
        <taxon>Insecta</taxon>
        <taxon>Pterygota</taxon>
        <taxon>Neoptera</taxon>
        <taxon>Endopterygota</taxon>
        <taxon>Coleoptera</taxon>
        <taxon>Polyphaga</taxon>
        <taxon>Cucujiformia</taxon>
        <taxon>Curculionidae</taxon>
        <taxon>Dryophthorinae</taxon>
        <taxon>Sitophilus</taxon>
    </lineage>
</organism>
<protein>
    <submittedName>
        <fullName evidence="3">Protein D3-like</fullName>
    </submittedName>
</protein>
<dbReference type="KEGG" id="soy:115885076"/>
<proteinExistence type="predicted"/>
<sequence length="208" mass="23320">MRKRQIFLDVFLCVFLTFFGSIFAENSLENMEKQQVVPDVIDKVPGDTAKVSFPSGVKAEMGNVLTPTQVKDAPTVTWSAEPEAFYTLCMTDPDAPSRSNPKFREWRHWLVGNIPGSDVSKGEVLTGYVGAGPPKGSGLHRYVILVYKQNGKVKFSEPKTSNTSSESRPKFSIKKLAKKYNLEEPIAGNFFQAEWDDYVPKLYEQLKG</sequence>
<dbReference type="Proteomes" id="UP000504635">
    <property type="component" value="Unplaced"/>
</dbReference>
<evidence type="ECO:0000256" key="1">
    <source>
        <dbReference type="SAM" id="SignalP"/>
    </source>
</evidence>
<dbReference type="InterPro" id="IPR036610">
    <property type="entry name" value="PEBP-like_sf"/>
</dbReference>
<keyword evidence="2" id="KW-1185">Reference proteome</keyword>
<name>A0A6J2Y7A2_SITOR</name>
<dbReference type="GeneID" id="115885076"/>
<dbReference type="Gene3D" id="3.90.280.10">
    <property type="entry name" value="PEBP-like"/>
    <property type="match status" value="1"/>
</dbReference>
<dbReference type="InParanoid" id="A0A6J2Y7A2"/>
<dbReference type="OrthoDB" id="2506647at2759"/>
<evidence type="ECO:0000313" key="3">
    <source>
        <dbReference type="RefSeq" id="XP_030759703.1"/>
    </source>
</evidence>
<dbReference type="AlphaFoldDB" id="A0A6J2Y7A2"/>
<dbReference type="InterPro" id="IPR008914">
    <property type="entry name" value="PEBP"/>
</dbReference>
<dbReference type="PANTHER" id="PTHR11362:SF82">
    <property type="entry name" value="PHOSPHATIDYLETHANOLAMINE-BINDING PROTEIN 4"/>
    <property type="match status" value="1"/>
</dbReference>
<dbReference type="SUPFAM" id="SSF49777">
    <property type="entry name" value="PEBP-like"/>
    <property type="match status" value="1"/>
</dbReference>
<dbReference type="Pfam" id="PF01161">
    <property type="entry name" value="PBP"/>
    <property type="match status" value="1"/>
</dbReference>
<dbReference type="RefSeq" id="XP_030759703.1">
    <property type="nucleotide sequence ID" value="XM_030903843.1"/>
</dbReference>
<feature type="chain" id="PRO_5026677077" evidence="1">
    <location>
        <begin position="25"/>
        <end position="208"/>
    </location>
</feature>
<feature type="signal peptide" evidence="1">
    <location>
        <begin position="1"/>
        <end position="24"/>
    </location>
</feature>